<name>A0A3B1AW79_9ZZZZ</name>
<keyword evidence="2" id="KW-1133">Transmembrane helix</keyword>
<evidence type="ECO:0000259" key="3">
    <source>
        <dbReference type="Pfam" id="PF02470"/>
    </source>
</evidence>
<sequence length="331" mass="36696">MSKRADPTLIGAFVIGAMAFMVIVILLFSSGDLLVNKPRMVMYFKGSVHGLQRGAPVSFRGVRIGTVKEVKLAVDIKNYQFYIPVYIEIDPRRLNGTRGEDYAILDEALSLKNLVDAGLRAQLQTQSLLTGQLYIDLDFMPDKPVRIFALNDMLEIPTVANTSQELYRVLEDNDLNKTMREFSSAISAFNRLLNMPELKSLVQRVDRILTSTESIVAKLDVHSEPLLKNLTAVLEKTQTTLAAVEQAAQRSDSVLLASDSTLQDVSRAFVQLEQTLKETRDMLGENSQLRYELTGALKEISGAARAVRSTADTLDREPEALISGKTNTGVK</sequence>
<proteinExistence type="predicted"/>
<keyword evidence="2" id="KW-0812">Transmembrane</keyword>
<dbReference type="EMBL" id="UOFY01000047">
    <property type="protein sequence ID" value="VAX10299.1"/>
    <property type="molecule type" value="Genomic_DNA"/>
</dbReference>
<organism evidence="4">
    <name type="scientific">hydrothermal vent metagenome</name>
    <dbReference type="NCBI Taxonomy" id="652676"/>
    <lineage>
        <taxon>unclassified sequences</taxon>
        <taxon>metagenomes</taxon>
        <taxon>ecological metagenomes</taxon>
    </lineage>
</organism>
<accession>A0A3B1AW79</accession>
<dbReference type="AlphaFoldDB" id="A0A3B1AW79"/>
<protein>
    <submittedName>
        <fullName evidence="4">Paraquat-inducible protein B</fullName>
    </submittedName>
</protein>
<dbReference type="Pfam" id="PF02470">
    <property type="entry name" value="MlaD"/>
    <property type="match status" value="1"/>
</dbReference>
<gene>
    <name evidence="4" type="ORF">MNBD_GAMMA25-72</name>
</gene>
<feature type="transmembrane region" description="Helical" evidence="2">
    <location>
        <begin position="12"/>
        <end position="35"/>
    </location>
</feature>
<feature type="coiled-coil region" evidence="1">
    <location>
        <begin position="227"/>
        <end position="282"/>
    </location>
</feature>
<evidence type="ECO:0000313" key="4">
    <source>
        <dbReference type="EMBL" id="VAX10299.1"/>
    </source>
</evidence>
<dbReference type="InterPro" id="IPR003399">
    <property type="entry name" value="Mce/MlaD"/>
</dbReference>
<evidence type="ECO:0000256" key="1">
    <source>
        <dbReference type="SAM" id="Coils"/>
    </source>
</evidence>
<keyword evidence="1" id="KW-0175">Coiled coil</keyword>
<reference evidence="4" key="1">
    <citation type="submission" date="2018-06" db="EMBL/GenBank/DDBJ databases">
        <authorList>
            <person name="Zhirakovskaya E."/>
        </authorList>
    </citation>
    <scope>NUCLEOTIDE SEQUENCE</scope>
</reference>
<keyword evidence="2" id="KW-0472">Membrane</keyword>
<dbReference type="PANTHER" id="PTHR36698">
    <property type="entry name" value="BLL5892 PROTEIN"/>
    <property type="match status" value="1"/>
</dbReference>
<feature type="domain" description="Mce/MlaD" evidence="3">
    <location>
        <begin position="37"/>
        <end position="138"/>
    </location>
</feature>
<dbReference type="PANTHER" id="PTHR36698:SF3">
    <property type="entry name" value="ABC-TYPE TRANSPORT AUXILIARY LIPOPROTEIN COMPONENT DOMAIN-CONTAINING PROTEIN"/>
    <property type="match status" value="1"/>
</dbReference>
<evidence type="ECO:0000256" key="2">
    <source>
        <dbReference type="SAM" id="Phobius"/>
    </source>
</evidence>